<sequence length="336" mass="36172">MTTSEDAALLAEIERLSGRIDQHRSASAAAPPPNRGRGGWRGRGWRGASAPTQVSRHRTLVINNDAQQQPGPSSSSPPPPSSSSWVRRKTTHNMSLVSSDSYQKTEPARVAALQAAQEAKTAAKATARAAAKSRAKAARDSAKVRRGDNMGEVIVDGVVFVFEETGTKLVKKGSEAAAASASSSPSSKAPLRTSVNGQSFIRTKRGNLISAELHQQRKAQKDSAAKMRRLAAMGDQIANNEKTRSANRKPTRSQANLPRTKGLCSFYNKTGLCSACAVRASPPPCSPASSSYPTRRPMQTRPLLPLRPRRCPSRHLSRRPPAHRLFLTLRPMSSVS</sequence>
<proteinExistence type="predicted"/>
<dbReference type="EMBL" id="KZ819665">
    <property type="protein sequence ID" value="PWN28500.1"/>
    <property type="molecule type" value="Genomic_DNA"/>
</dbReference>
<evidence type="ECO:0000313" key="3">
    <source>
        <dbReference type="Proteomes" id="UP000245884"/>
    </source>
</evidence>
<dbReference type="RefSeq" id="XP_025363112.1">
    <property type="nucleotide sequence ID" value="XM_025505886.1"/>
</dbReference>
<gene>
    <name evidence="2" type="ORF">BDZ90DRAFT_231491</name>
</gene>
<feature type="compositionally biased region" description="Low complexity" evidence="1">
    <location>
        <begin position="287"/>
        <end position="306"/>
    </location>
</feature>
<reference evidence="2 3" key="1">
    <citation type="journal article" date="2018" name="Mol. Biol. Evol.">
        <title>Broad Genomic Sampling Reveals a Smut Pathogenic Ancestry of the Fungal Clade Ustilaginomycotina.</title>
        <authorList>
            <person name="Kijpornyongpan T."/>
            <person name="Mondo S.J."/>
            <person name="Barry K."/>
            <person name="Sandor L."/>
            <person name="Lee J."/>
            <person name="Lipzen A."/>
            <person name="Pangilinan J."/>
            <person name="LaButti K."/>
            <person name="Hainaut M."/>
            <person name="Henrissat B."/>
            <person name="Grigoriev I.V."/>
            <person name="Spatafora J.W."/>
            <person name="Aime M.C."/>
        </authorList>
    </citation>
    <scope>NUCLEOTIDE SEQUENCE [LARGE SCALE GENOMIC DNA]</scope>
    <source>
        <strain evidence="2 3">MCA 5214</strain>
    </source>
</reference>
<feature type="compositionally biased region" description="Polar residues" evidence="1">
    <location>
        <begin position="61"/>
        <end position="71"/>
    </location>
</feature>
<name>A0A316UT91_9BASI</name>
<dbReference type="OrthoDB" id="3362535at2759"/>
<evidence type="ECO:0000256" key="1">
    <source>
        <dbReference type="SAM" id="MobiDB-lite"/>
    </source>
</evidence>
<protein>
    <submittedName>
        <fullName evidence="2">Uncharacterized protein</fullName>
    </submittedName>
</protein>
<dbReference type="Proteomes" id="UP000245884">
    <property type="component" value="Unassembled WGS sequence"/>
</dbReference>
<keyword evidence="3" id="KW-1185">Reference proteome</keyword>
<dbReference type="GeneID" id="37027709"/>
<feature type="compositionally biased region" description="Basic residues" evidence="1">
    <location>
        <begin position="307"/>
        <end position="319"/>
    </location>
</feature>
<accession>A0A316UT91</accession>
<dbReference type="STRING" id="1569628.A0A316UT91"/>
<feature type="region of interest" description="Disordered" evidence="1">
    <location>
        <begin position="17"/>
        <end position="87"/>
    </location>
</feature>
<feature type="region of interest" description="Disordered" evidence="1">
    <location>
        <begin position="284"/>
        <end position="319"/>
    </location>
</feature>
<dbReference type="AlphaFoldDB" id="A0A316UT91"/>
<organism evidence="2 3">
    <name type="scientific">Jaminaea rosea</name>
    <dbReference type="NCBI Taxonomy" id="1569628"/>
    <lineage>
        <taxon>Eukaryota</taxon>
        <taxon>Fungi</taxon>
        <taxon>Dikarya</taxon>
        <taxon>Basidiomycota</taxon>
        <taxon>Ustilaginomycotina</taxon>
        <taxon>Exobasidiomycetes</taxon>
        <taxon>Microstromatales</taxon>
        <taxon>Microstromatales incertae sedis</taxon>
        <taxon>Jaminaea</taxon>
    </lineage>
</organism>
<evidence type="ECO:0000313" key="2">
    <source>
        <dbReference type="EMBL" id="PWN28500.1"/>
    </source>
</evidence>